<sequence length="1194" mass="131598">MQNRTISESQQIEQLIDEKCRILNKTGTPKGSAIHLANWMKGQLDKQQEQARMVAAELKELNNEQCDAETLDEPPLEEEKITFWTREQLEKRTKELNLAKENGCPKPSAVKRRLSGTEEDLISDVEDEIKSPSRSTTSDSQITVRSSPIANAADKLSVCRHCHKNCKKKSSQSPTLLCNSLKVQHSQASPNRCCQLSSLANANNTNGIASFASSIQMSMAFLDEVKSNSDTLSTTASTTITPSKILISQSSDSVTHKSKTTATSTTSLTTVTSTPSPKTISTKPSRVSPPHKFIPCNCKCNPEDFENSTVKADELHQETCRLLDDVSKISLNTLMKDTNDIHKNCKCICKNGVDKQQRTKNQNGDQREEHDGQIPSPKTAEEDISLVLIGLAQLTPAAKLVNSEGFVPSISVVPPTPDAVLSKTSTCIWDNTTTTSTTAKVTINHIPHQNTTDTITEDSPDESPQDEEPPYKALNTSLRRYGTLSSLEKVASEDGDDEDVDDQGDEEEDDDDDIEVITREVFTNANNNASLRNWTARAGSYVAEKMSFFEESRAFIDKYLGRWHQDQENEEDHIGEDEQMDECTSGATSGEEVWGTPTSGGENDDMNMQNSDHTQSSPTKSSSSLNGDDDTELMMDELLMAPPMTASTIRGLLPRRRLEPLFEEESESEEERTQQEEESLVKKGETSANGYDLSGFSRGITTVVASLPNTLPSSARQNLNERMSSDVMLTEVNIPPAVSITTTMTMKTTILPTTAVNSVESSESPNANLNRHSAVPIPTVHIVRRAKFSPPPPPPRRLLLTQSYLKTLQPQETQSTNTTTSISIDQSKENGESGHTADKSFSADEQPESRKIEADNNPRTCNTASKIMTTKAGEESQASGENTELIDKACRQSNNSKNGSVEVSTTTSSPTLTSTSTTTSTTPSQSPSQRASGGVSGLSPRLEMRLALNHDIMGDEDLISYDPGPDLTTILGHDLSRFHRLTGRDLLTRSANRVQPKETVISYSQQRNSKMDTPTLNRKIQQQHHQQSQSTWNSFAYADRTDASGTHDDSSIASTNDQDRLSDLEILARREKIYCMSQLKSGSPASHPPMTSPTVRSTSLTGSVTQINPPNQYKSTTADTRTSRFFNFLTRRNSEDAAKNNSNQSLSSSRTSNIAERKVLSPRKDNDKPSLNRRFWKQITKRRRSHSFSEIAAS</sequence>
<protein>
    <submittedName>
        <fullName evidence="2">Uncharacterized protein</fullName>
    </submittedName>
</protein>
<feature type="compositionally biased region" description="Polar residues" evidence="1">
    <location>
        <begin position="892"/>
        <end position="903"/>
    </location>
</feature>
<feature type="region of interest" description="Disordered" evidence="1">
    <location>
        <begin position="808"/>
        <end position="862"/>
    </location>
</feature>
<feature type="compositionally biased region" description="Acidic residues" evidence="1">
    <location>
        <begin position="117"/>
        <end position="127"/>
    </location>
</feature>
<proteinExistence type="predicted"/>
<feature type="compositionally biased region" description="Acidic residues" evidence="1">
    <location>
        <begin position="568"/>
        <end position="581"/>
    </location>
</feature>
<accession>A0A7R8UWA6</accession>
<feature type="region of interest" description="Disordered" evidence="1">
    <location>
        <begin position="445"/>
        <end position="513"/>
    </location>
</feature>
<name>A0A7R8UWA6_HERIL</name>
<feature type="compositionally biased region" description="Low complexity" evidence="1">
    <location>
        <begin position="611"/>
        <end position="624"/>
    </location>
</feature>
<feature type="region of interest" description="Disordered" evidence="1">
    <location>
        <begin position="568"/>
        <end position="630"/>
    </location>
</feature>
<evidence type="ECO:0000256" key="1">
    <source>
        <dbReference type="SAM" id="MobiDB-lite"/>
    </source>
</evidence>
<feature type="region of interest" description="Disordered" evidence="1">
    <location>
        <begin position="1131"/>
        <end position="1194"/>
    </location>
</feature>
<keyword evidence="3" id="KW-1185">Reference proteome</keyword>
<feature type="region of interest" description="Disordered" evidence="1">
    <location>
        <begin position="100"/>
        <end position="144"/>
    </location>
</feature>
<feature type="compositionally biased region" description="Polar residues" evidence="1">
    <location>
        <begin position="1005"/>
        <end position="1020"/>
    </location>
</feature>
<evidence type="ECO:0000313" key="2">
    <source>
        <dbReference type="EMBL" id="CAD7087716.1"/>
    </source>
</evidence>
<feature type="region of interest" description="Disordered" evidence="1">
    <location>
        <begin position="1078"/>
        <end position="1119"/>
    </location>
</feature>
<feature type="compositionally biased region" description="Polar residues" evidence="1">
    <location>
        <begin position="596"/>
        <end position="610"/>
    </location>
</feature>
<dbReference type="AlphaFoldDB" id="A0A7R8UWA6"/>
<feature type="compositionally biased region" description="Polar residues" evidence="1">
    <location>
        <begin position="132"/>
        <end position="144"/>
    </location>
</feature>
<feature type="compositionally biased region" description="Polar residues" evidence="1">
    <location>
        <begin position="1092"/>
        <end position="1119"/>
    </location>
</feature>
<feature type="region of interest" description="Disordered" evidence="1">
    <location>
        <begin position="1005"/>
        <end position="1031"/>
    </location>
</feature>
<dbReference type="Proteomes" id="UP000594454">
    <property type="component" value="Chromosome 4"/>
</dbReference>
<feature type="region of interest" description="Disordered" evidence="1">
    <location>
        <begin position="662"/>
        <end position="694"/>
    </location>
</feature>
<feature type="compositionally biased region" description="Low complexity" evidence="1">
    <location>
        <begin position="904"/>
        <end position="928"/>
    </location>
</feature>
<feature type="compositionally biased region" description="Low complexity" evidence="1">
    <location>
        <begin position="1140"/>
        <end position="1153"/>
    </location>
</feature>
<feature type="region of interest" description="Disordered" evidence="1">
    <location>
        <begin position="358"/>
        <end position="378"/>
    </location>
</feature>
<feature type="region of interest" description="Disordered" evidence="1">
    <location>
        <begin position="892"/>
        <end position="938"/>
    </location>
</feature>
<dbReference type="PANTHER" id="PTHR46848">
    <property type="entry name" value="REGULATOR OF G-PROTEIN SIGNALING 3"/>
    <property type="match status" value="1"/>
</dbReference>
<feature type="compositionally biased region" description="Basic and acidic residues" evidence="1">
    <location>
        <begin position="826"/>
        <end position="856"/>
    </location>
</feature>
<feature type="compositionally biased region" description="Acidic residues" evidence="1">
    <location>
        <begin position="493"/>
        <end position="513"/>
    </location>
</feature>
<feature type="compositionally biased region" description="Low complexity" evidence="1">
    <location>
        <begin position="260"/>
        <end position="285"/>
    </location>
</feature>
<feature type="compositionally biased region" description="Basic and acidic residues" evidence="1">
    <location>
        <begin position="1155"/>
        <end position="1170"/>
    </location>
</feature>
<feature type="compositionally biased region" description="Acidic residues" evidence="1">
    <location>
        <begin position="455"/>
        <end position="468"/>
    </location>
</feature>
<organism evidence="2 3">
    <name type="scientific">Hermetia illucens</name>
    <name type="common">Black soldier fly</name>
    <dbReference type="NCBI Taxonomy" id="343691"/>
    <lineage>
        <taxon>Eukaryota</taxon>
        <taxon>Metazoa</taxon>
        <taxon>Ecdysozoa</taxon>
        <taxon>Arthropoda</taxon>
        <taxon>Hexapoda</taxon>
        <taxon>Insecta</taxon>
        <taxon>Pterygota</taxon>
        <taxon>Neoptera</taxon>
        <taxon>Endopterygota</taxon>
        <taxon>Diptera</taxon>
        <taxon>Brachycera</taxon>
        <taxon>Stratiomyomorpha</taxon>
        <taxon>Stratiomyidae</taxon>
        <taxon>Hermetiinae</taxon>
        <taxon>Hermetia</taxon>
    </lineage>
</organism>
<dbReference type="GO" id="GO:0005634">
    <property type="term" value="C:nucleus"/>
    <property type="evidence" value="ECO:0007669"/>
    <property type="project" value="TreeGrafter"/>
</dbReference>
<dbReference type="InParanoid" id="A0A7R8UWA6"/>
<feature type="compositionally biased region" description="Polar residues" evidence="1">
    <location>
        <begin position="474"/>
        <end position="486"/>
    </location>
</feature>
<dbReference type="PANTHER" id="PTHR46848:SF1">
    <property type="entry name" value="REGULATOR OF G-PROTEIN SIGNALING 3"/>
    <property type="match status" value="1"/>
</dbReference>
<gene>
    <name evidence="2" type="ORF">HERILL_LOCUS10402</name>
</gene>
<feature type="compositionally biased region" description="Basic and acidic residues" evidence="1">
    <location>
        <begin position="671"/>
        <end position="685"/>
    </location>
</feature>
<dbReference type="EMBL" id="LR899012">
    <property type="protein sequence ID" value="CAD7087716.1"/>
    <property type="molecule type" value="Genomic_DNA"/>
</dbReference>
<dbReference type="OrthoDB" id="410721at2759"/>
<evidence type="ECO:0000313" key="3">
    <source>
        <dbReference type="Proteomes" id="UP000594454"/>
    </source>
</evidence>
<feature type="compositionally biased region" description="Low complexity" evidence="1">
    <location>
        <begin position="809"/>
        <end position="825"/>
    </location>
</feature>
<dbReference type="FunCoup" id="A0A7R8UWA6">
    <property type="interactions" value="10"/>
</dbReference>
<dbReference type="GO" id="GO:0005886">
    <property type="term" value="C:plasma membrane"/>
    <property type="evidence" value="ECO:0007669"/>
    <property type="project" value="TreeGrafter"/>
</dbReference>
<feature type="compositionally biased region" description="Basic residues" evidence="1">
    <location>
        <begin position="1174"/>
        <end position="1186"/>
    </location>
</feature>
<reference evidence="2 3" key="1">
    <citation type="submission" date="2020-11" db="EMBL/GenBank/DDBJ databases">
        <authorList>
            <person name="Wallbank WR R."/>
            <person name="Pardo Diaz C."/>
            <person name="Kozak K."/>
            <person name="Martin S."/>
            <person name="Jiggins C."/>
            <person name="Moest M."/>
            <person name="Warren A I."/>
            <person name="Generalovic N T."/>
            <person name="Byers J.R.P. K."/>
            <person name="Montejo-Kovacevich G."/>
            <person name="Yen C E."/>
        </authorList>
    </citation>
    <scope>NUCLEOTIDE SEQUENCE [LARGE SCALE GENOMIC DNA]</scope>
</reference>
<feature type="region of interest" description="Disordered" evidence="1">
    <location>
        <begin position="256"/>
        <end position="286"/>
    </location>
</feature>